<dbReference type="GeneTree" id="ENSGT00940000162000"/>
<feature type="compositionally biased region" description="Polar residues" evidence="8">
    <location>
        <begin position="28"/>
        <end position="37"/>
    </location>
</feature>
<evidence type="ECO:0000256" key="4">
    <source>
        <dbReference type="ARBA" id="ARBA00022771"/>
    </source>
</evidence>
<feature type="compositionally biased region" description="Basic and acidic residues" evidence="8">
    <location>
        <begin position="10"/>
        <end position="21"/>
    </location>
</feature>
<dbReference type="SMART" id="SM00355">
    <property type="entry name" value="ZnF_C2H2"/>
    <property type="match status" value="2"/>
</dbReference>
<dbReference type="PROSITE" id="PS50157">
    <property type="entry name" value="ZINC_FINGER_C2H2_2"/>
    <property type="match status" value="2"/>
</dbReference>
<dbReference type="AlphaFoldDB" id="A0A674K0P1"/>
<dbReference type="PANTHER" id="PTHR23226:SF416">
    <property type="entry name" value="FI01424P"/>
    <property type="match status" value="1"/>
</dbReference>
<evidence type="ECO:0000256" key="1">
    <source>
        <dbReference type="ARBA" id="ARBA00004123"/>
    </source>
</evidence>
<comment type="subcellular location">
    <subcellularLocation>
        <location evidence="1">Nucleus</location>
    </subcellularLocation>
</comment>
<keyword evidence="4 7" id="KW-0863">Zinc-finger</keyword>
<dbReference type="GO" id="GO:0000978">
    <property type="term" value="F:RNA polymerase II cis-regulatory region sequence-specific DNA binding"/>
    <property type="evidence" value="ECO:0007669"/>
    <property type="project" value="TreeGrafter"/>
</dbReference>
<proteinExistence type="predicted"/>
<evidence type="ECO:0000256" key="7">
    <source>
        <dbReference type="PROSITE-ProRule" id="PRU00042"/>
    </source>
</evidence>
<feature type="region of interest" description="Disordered" evidence="8">
    <location>
        <begin position="1"/>
        <end position="68"/>
    </location>
</feature>
<dbReference type="PROSITE" id="PS00028">
    <property type="entry name" value="ZINC_FINGER_C2H2_1"/>
    <property type="match status" value="2"/>
</dbReference>
<protein>
    <recommendedName>
        <fullName evidence="9">C2H2-type domain-containing protein</fullName>
    </recommendedName>
</protein>
<feature type="domain" description="C2H2-type" evidence="9">
    <location>
        <begin position="94"/>
        <end position="121"/>
    </location>
</feature>
<keyword evidence="6" id="KW-0539">Nucleus</keyword>
<dbReference type="Gene3D" id="3.30.160.60">
    <property type="entry name" value="Classic Zinc Finger"/>
    <property type="match status" value="2"/>
</dbReference>
<keyword evidence="11" id="KW-1185">Reference proteome</keyword>
<dbReference type="Proteomes" id="UP000472274">
    <property type="component" value="Unplaced"/>
</dbReference>
<evidence type="ECO:0000256" key="6">
    <source>
        <dbReference type="ARBA" id="ARBA00023242"/>
    </source>
</evidence>
<dbReference type="GO" id="GO:0000981">
    <property type="term" value="F:DNA-binding transcription factor activity, RNA polymerase II-specific"/>
    <property type="evidence" value="ECO:0007669"/>
    <property type="project" value="TreeGrafter"/>
</dbReference>
<dbReference type="GO" id="GO:0008270">
    <property type="term" value="F:zinc ion binding"/>
    <property type="evidence" value="ECO:0007669"/>
    <property type="project" value="UniProtKB-KW"/>
</dbReference>
<dbReference type="InterPro" id="IPR013087">
    <property type="entry name" value="Znf_C2H2_type"/>
</dbReference>
<reference evidence="10" key="1">
    <citation type="submission" date="2025-08" db="UniProtKB">
        <authorList>
            <consortium name="Ensembl"/>
        </authorList>
    </citation>
    <scope>IDENTIFICATION</scope>
</reference>
<reference evidence="10" key="2">
    <citation type="submission" date="2025-09" db="UniProtKB">
        <authorList>
            <consortium name="Ensembl"/>
        </authorList>
    </citation>
    <scope>IDENTIFICATION</scope>
</reference>
<name>A0A674K0P1_9SAUR</name>
<evidence type="ECO:0000256" key="2">
    <source>
        <dbReference type="ARBA" id="ARBA00022723"/>
    </source>
</evidence>
<feature type="domain" description="C2H2-type" evidence="9">
    <location>
        <begin position="122"/>
        <end position="149"/>
    </location>
</feature>
<evidence type="ECO:0000313" key="11">
    <source>
        <dbReference type="Proteomes" id="UP000472274"/>
    </source>
</evidence>
<evidence type="ECO:0000313" key="10">
    <source>
        <dbReference type="Ensembl" id="ENSTMTP00000024919.1"/>
    </source>
</evidence>
<evidence type="ECO:0000256" key="8">
    <source>
        <dbReference type="SAM" id="MobiDB-lite"/>
    </source>
</evidence>
<dbReference type="SUPFAM" id="SSF57667">
    <property type="entry name" value="beta-beta-alpha zinc fingers"/>
    <property type="match status" value="1"/>
</dbReference>
<dbReference type="FunFam" id="3.30.160.60:FF:000534">
    <property type="entry name" value="zinc finger protein 674"/>
    <property type="match status" value="1"/>
</dbReference>
<organism evidence="10 11">
    <name type="scientific">Terrapene triunguis</name>
    <name type="common">Three-toed box turtle</name>
    <dbReference type="NCBI Taxonomy" id="2587831"/>
    <lineage>
        <taxon>Eukaryota</taxon>
        <taxon>Metazoa</taxon>
        <taxon>Chordata</taxon>
        <taxon>Craniata</taxon>
        <taxon>Vertebrata</taxon>
        <taxon>Euteleostomi</taxon>
        <taxon>Archelosauria</taxon>
        <taxon>Testudinata</taxon>
        <taxon>Testudines</taxon>
        <taxon>Cryptodira</taxon>
        <taxon>Durocryptodira</taxon>
        <taxon>Testudinoidea</taxon>
        <taxon>Emydidae</taxon>
        <taxon>Terrapene</taxon>
    </lineage>
</organism>
<evidence type="ECO:0000259" key="9">
    <source>
        <dbReference type="PROSITE" id="PS50157"/>
    </source>
</evidence>
<accession>A0A674K0P1</accession>
<dbReference type="PANTHER" id="PTHR23226">
    <property type="entry name" value="ZINC FINGER AND SCAN DOMAIN-CONTAINING"/>
    <property type="match status" value="1"/>
</dbReference>
<dbReference type="InterPro" id="IPR036236">
    <property type="entry name" value="Znf_C2H2_sf"/>
</dbReference>
<evidence type="ECO:0000256" key="5">
    <source>
        <dbReference type="ARBA" id="ARBA00022833"/>
    </source>
</evidence>
<keyword evidence="5" id="KW-0862">Zinc</keyword>
<evidence type="ECO:0000256" key="3">
    <source>
        <dbReference type="ARBA" id="ARBA00022737"/>
    </source>
</evidence>
<keyword evidence="2" id="KW-0479">Metal-binding</keyword>
<dbReference type="GO" id="GO:0005634">
    <property type="term" value="C:nucleus"/>
    <property type="evidence" value="ECO:0007669"/>
    <property type="project" value="UniProtKB-SubCell"/>
</dbReference>
<keyword evidence="3" id="KW-0677">Repeat</keyword>
<dbReference type="Pfam" id="PF00096">
    <property type="entry name" value="zf-C2H2"/>
    <property type="match status" value="2"/>
</dbReference>
<dbReference type="Ensembl" id="ENSTMTT00000025799.1">
    <property type="protein sequence ID" value="ENSTMTP00000024919.1"/>
    <property type="gene ID" value="ENSTMTG00000018150.1"/>
</dbReference>
<dbReference type="InParanoid" id="A0A674K0P1"/>
<sequence length="259" mass="29359">KRRGPGIRSLRAEEQPRKEGPETVLPPSVSQSGSGDSITHRPEQGGACKRQKKIPAGKKPGPTEEHDSRFRKLTQLFAQGRPQTTGDLHHEQHHRCRDCGESFREKQELMAHGKVHERERRYPCAECGKRFSCPAHLKTHERSHTREKPYSCGECGKLFELQVWTSEAIPAESSAPGIHQEYLKWRNRKWFYRARGKSGLKTQLLLSCHTHCGSVFAAQLTPALIWVLAQPTTTHTESLLTHDSGCFNPRLVYKVGDID</sequence>